<evidence type="ECO:0000313" key="10">
    <source>
        <dbReference type="EMBL" id="MEP0818234.1"/>
    </source>
</evidence>
<keyword evidence="11" id="KW-1185">Reference proteome</keyword>
<evidence type="ECO:0000259" key="8">
    <source>
        <dbReference type="Pfam" id="PF02687"/>
    </source>
</evidence>
<sequence>MSLALADLLKLTCRSLAGNPLRSALTLLGVFMGVGAVYATLQVGNISRAIIAAELAKRDAPQITLYPSWNSRGDAPAQLKAEDMEFLRSRLTHLQAISAADWSGPAQVLFQDREANPFMTAVSQEFLLTSGRNLVAGRFFTAADFANYRPVVVIDQFLSEKLFAAQDAIGQRIYVDSRPYIVVGVVPTRTESEEPPEGEIWISIALHSALTGSQDVGGLRLRPDEIQNLENLGKQAEQLLMQKFPGKKFWAWNNVEDIVEQQQTLELASQALAVVGLISLLVGGVGIANIMIASVTERTAEIGLRRAIGATQQDILLQFVLEAAVLSVVGGVVALGMVHGLTATVAKTFKLPYQFESGTAALALGSAVLVGIGAGLPPALRASQLDPVKALRSE</sequence>
<keyword evidence="5 7" id="KW-0472">Membrane</keyword>
<evidence type="ECO:0000256" key="4">
    <source>
        <dbReference type="ARBA" id="ARBA00022989"/>
    </source>
</evidence>
<dbReference type="InterPro" id="IPR050250">
    <property type="entry name" value="Macrolide_Exporter_MacB"/>
</dbReference>
<evidence type="ECO:0000256" key="7">
    <source>
        <dbReference type="SAM" id="Phobius"/>
    </source>
</evidence>
<dbReference type="Pfam" id="PF02687">
    <property type="entry name" value="FtsX"/>
    <property type="match status" value="1"/>
</dbReference>
<protein>
    <submittedName>
        <fullName evidence="10">ABC transporter permease</fullName>
    </submittedName>
</protein>
<dbReference type="PANTHER" id="PTHR30572:SF4">
    <property type="entry name" value="ABC TRANSPORTER PERMEASE YTRF"/>
    <property type="match status" value="1"/>
</dbReference>
<feature type="transmembrane region" description="Helical" evidence="7">
    <location>
        <begin position="315"/>
        <end position="338"/>
    </location>
</feature>
<comment type="caution">
    <text evidence="10">The sequence shown here is derived from an EMBL/GenBank/DDBJ whole genome shotgun (WGS) entry which is preliminary data.</text>
</comment>
<evidence type="ECO:0000313" key="11">
    <source>
        <dbReference type="Proteomes" id="UP001464891"/>
    </source>
</evidence>
<feature type="transmembrane region" description="Helical" evidence="7">
    <location>
        <begin position="21"/>
        <end position="41"/>
    </location>
</feature>
<reference evidence="10 11" key="1">
    <citation type="submission" date="2022-04" db="EMBL/GenBank/DDBJ databases">
        <title>Positive selection, recombination, and allopatry shape intraspecific diversity of widespread and dominant cyanobacteria.</title>
        <authorList>
            <person name="Wei J."/>
            <person name="Shu W."/>
            <person name="Hu C."/>
        </authorList>
    </citation>
    <scope>NUCLEOTIDE SEQUENCE [LARGE SCALE GENOMIC DNA]</scope>
    <source>
        <strain evidence="10 11">GB2-A4</strain>
    </source>
</reference>
<comment type="subcellular location">
    <subcellularLocation>
        <location evidence="1">Cell membrane</location>
        <topology evidence="1">Multi-pass membrane protein</topology>
    </subcellularLocation>
</comment>
<dbReference type="Proteomes" id="UP001464891">
    <property type="component" value="Unassembled WGS sequence"/>
</dbReference>
<name>A0ABV0J8X3_9CYAN</name>
<gene>
    <name evidence="10" type="ORF">NC998_14130</name>
</gene>
<evidence type="ECO:0000256" key="6">
    <source>
        <dbReference type="ARBA" id="ARBA00038076"/>
    </source>
</evidence>
<comment type="similarity">
    <text evidence="6">Belongs to the ABC-4 integral membrane protein family.</text>
</comment>
<feature type="domain" description="ABC3 transporter permease C-terminal" evidence="8">
    <location>
        <begin position="274"/>
        <end position="387"/>
    </location>
</feature>
<proteinExistence type="inferred from homology"/>
<feature type="transmembrane region" description="Helical" evidence="7">
    <location>
        <begin position="358"/>
        <end position="380"/>
    </location>
</feature>
<evidence type="ECO:0000256" key="5">
    <source>
        <dbReference type="ARBA" id="ARBA00023136"/>
    </source>
</evidence>
<dbReference type="RefSeq" id="WP_190441604.1">
    <property type="nucleotide sequence ID" value="NZ_JAMPKM010000008.1"/>
</dbReference>
<dbReference type="PANTHER" id="PTHR30572">
    <property type="entry name" value="MEMBRANE COMPONENT OF TRANSPORTER-RELATED"/>
    <property type="match status" value="1"/>
</dbReference>
<evidence type="ECO:0000256" key="3">
    <source>
        <dbReference type="ARBA" id="ARBA00022692"/>
    </source>
</evidence>
<feature type="transmembrane region" description="Helical" evidence="7">
    <location>
        <begin position="271"/>
        <end position="295"/>
    </location>
</feature>
<evidence type="ECO:0000256" key="1">
    <source>
        <dbReference type="ARBA" id="ARBA00004651"/>
    </source>
</evidence>
<dbReference type="InterPro" id="IPR025857">
    <property type="entry name" value="MacB_PCD"/>
</dbReference>
<dbReference type="EMBL" id="JAMPKM010000008">
    <property type="protein sequence ID" value="MEP0818234.1"/>
    <property type="molecule type" value="Genomic_DNA"/>
</dbReference>
<keyword evidence="3 7" id="KW-0812">Transmembrane</keyword>
<dbReference type="Pfam" id="PF12704">
    <property type="entry name" value="MacB_PCD"/>
    <property type="match status" value="1"/>
</dbReference>
<feature type="domain" description="MacB-like periplasmic core" evidence="9">
    <location>
        <begin position="23"/>
        <end position="235"/>
    </location>
</feature>
<evidence type="ECO:0000259" key="9">
    <source>
        <dbReference type="Pfam" id="PF12704"/>
    </source>
</evidence>
<keyword evidence="4 7" id="KW-1133">Transmembrane helix</keyword>
<accession>A0ABV0J8X3</accession>
<evidence type="ECO:0000256" key="2">
    <source>
        <dbReference type="ARBA" id="ARBA00022475"/>
    </source>
</evidence>
<organism evidence="10 11">
    <name type="scientific">Trichocoleus desertorum GB2-A4</name>
    <dbReference type="NCBI Taxonomy" id="2933944"/>
    <lineage>
        <taxon>Bacteria</taxon>
        <taxon>Bacillati</taxon>
        <taxon>Cyanobacteriota</taxon>
        <taxon>Cyanophyceae</taxon>
        <taxon>Leptolyngbyales</taxon>
        <taxon>Trichocoleusaceae</taxon>
        <taxon>Trichocoleus</taxon>
    </lineage>
</organism>
<dbReference type="InterPro" id="IPR003838">
    <property type="entry name" value="ABC3_permease_C"/>
</dbReference>
<keyword evidence="2" id="KW-1003">Cell membrane</keyword>